<comment type="caution">
    <text evidence="2">The sequence shown here is derived from an EMBL/GenBank/DDBJ whole genome shotgun (WGS) entry which is preliminary data.</text>
</comment>
<feature type="domain" description="N-acetyltransferase" evidence="1">
    <location>
        <begin position="7"/>
        <end position="160"/>
    </location>
</feature>
<dbReference type="PROSITE" id="PS51186">
    <property type="entry name" value="GNAT"/>
    <property type="match status" value="1"/>
</dbReference>
<gene>
    <name evidence="2" type="ORF">RM590_33015</name>
</gene>
<dbReference type="CDD" id="cd04301">
    <property type="entry name" value="NAT_SF"/>
    <property type="match status" value="1"/>
</dbReference>
<dbReference type="RefSeq" id="WP_311708489.1">
    <property type="nucleotide sequence ID" value="NZ_JAVREL010000031.1"/>
</dbReference>
<accession>A0ABU2N0C9</accession>
<evidence type="ECO:0000259" key="1">
    <source>
        <dbReference type="PROSITE" id="PS51186"/>
    </source>
</evidence>
<dbReference type="SUPFAM" id="SSF55729">
    <property type="entry name" value="Acyl-CoA N-acyltransferases (Nat)"/>
    <property type="match status" value="1"/>
</dbReference>
<sequence>MSRPARVTLRPTTAEDLPVLFDFQRDPEAVRMAAFTPPDPDDRAAFDARWARLLRDEGVTSRTVLEGGRIVGQVSAWGGPDEPHVSYWVGREHWGRGIAGAALTAFLAEYPVRPLYGAAAWDNYGSLRVLEKCGFTVYGENKDFAAGRGEEVTEVLLVLT</sequence>
<dbReference type="Proteomes" id="UP001183246">
    <property type="component" value="Unassembled WGS sequence"/>
</dbReference>
<name>A0ABU2N0C9_9ACTN</name>
<keyword evidence="3" id="KW-1185">Reference proteome</keyword>
<dbReference type="Pfam" id="PF13302">
    <property type="entry name" value="Acetyltransf_3"/>
    <property type="match status" value="1"/>
</dbReference>
<evidence type="ECO:0000313" key="3">
    <source>
        <dbReference type="Proteomes" id="UP001183246"/>
    </source>
</evidence>
<dbReference type="InterPro" id="IPR016181">
    <property type="entry name" value="Acyl_CoA_acyltransferase"/>
</dbReference>
<evidence type="ECO:0000313" key="2">
    <source>
        <dbReference type="EMBL" id="MDT0347362.1"/>
    </source>
</evidence>
<reference evidence="3" key="1">
    <citation type="submission" date="2023-07" db="EMBL/GenBank/DDBJ databases">
        <title>30 novel species of actinomycetes from the DSMZ collection.</title>
        <authorList>
            <person name="Nouioui I."/>
        </authorList>
    </citation>
    <scope>NUCLEOTIDE SEQUENCE [LARGE SCALE GENOMIC DNA]</scope>
    <source>
        <strain evidence="3">DSM 44938</strain>
    </source>
</reference>
<dbReference type="EMBL" id="JAVREL010000031">
    <property type="protein sequence ID" value="MDT0347362.1"/>
    <property type="molecule type" value="Genomic_DNA"/>
</dbReference>
<organism evidence="2 3">
    <name type="scientific">Streptomyces litchfieldiae</name>
    <dbReference type="NCBI Taxonomy" id="3075543"/>
    <lineage>
        <taxon>Bacteria</taxon>
        <taxon>Bacillati</taxon>
        <taxon>Actinomycetota</taxon>
        <taxon>Actinomycetes</taxon>
        <taxon>Kitasatosporales</taxon>
        <taxon>Streptomycetaceae</taxon>
        <taxon>Streptomyces</taxon>
    </lineage>
</organism>
<protein>
    <submittedName>
        <fullName evidence="2">GNAT family N-acetyltransferase</fullName>
    </submittedName>
</protein>
<proteinExistence type="predicted"/>
<dbReference type="Gene3D" id="3.40.630.30">
    <property type="match status" value="1"/>
</dbReference>
<dbReference type="InterPro" id="IPR000182">
    <property type="entry name" value="GNAT_dom"/>
</dbReference>
<dbReference type="PANTHER" id="PTHR43328:SF1">
    <property type="entry name" value="N-ACETYLTRANSFERASE DOMAIN-CONTAINING PROTEIN"/>
    <property type="match status" value="1"/>
</dbReference>
<dbReference type="PANTHER" id="PTHR43328">
    <property type="entry name" value="ACETYLTRANSFERASE-RELATED"/>
    <property type="match status" value="1"/>
</dbReference>